<dbReference type="Gene3D" id="1.10.287.370">
    <property type="match status" value="1"/>
</dbReference>
<reference evidence="5 6" key="1">
    <citation type="submission" date="2014-04" db="EMBL/GenBank/DDBJ databases">
        <authorList>
            <consortium name="DOE Joint Genome Institute"/>
            <person name="Kuo A."/>
            <person name="Tarkka M."/>
            <person name="Buscot F."/>
            <person name="Kohler A."/>
            <person name="Nagy L.G."/>
            <person name="Floudas D."/>
            <person name="Copeland A."/>
            <person name="Barry K.W."/>
            <person name="Cichocki N."/>
            <person name="Veneault-Fourrey C."/>
            <person name="LaButti K."/>
            <person name="Lindquist E.A."/>
            <person name="Lipzen A."/>
            <person name="Lundell T."/>
            <person name="Morin E."/>
            <person name="Murat C."/>
            <person name="Sun H."/>
            <person name="Tunlid A."/>
            <person name="Henrissat B."/>
            <person name="Grigoriev I.V."/>
            <person name="Hibbett D.S."/>
            <person name="Martin F."/>
            <person name="Nordberg H.P."/>
            <person name="Cantor M.N."/>
            <person name="Hua S.X."/>
        </authorList>
    </citation>
    <scope>NUCLEOTIDE SEQUENCE [LARGE SCALE GENOMIC DNA]</scope>
    <source>
        <strain evidence="5 6">F 1598</strain>
    </source>
</reference>
<reference evidence="6" key="2">
    <citation type="submission" date="2015-01" db="EMBL/GenBank/DDBJ databases">
        <title>Evolutionary Origins and Diversification of the Mycorrhizal Mutualists.</title>
        <authorList>
            <consortium name="DOE Joint Genome Institute"/>
            <consortium name="Mycorrhizal Genomics Consortium"/>
            <person name="Kohler A."/>
            <person name="Kuo A."/>
            <person name="Nagy L.G."/>
            <person name="Floudas D."/>
            <person name="Copeland A."/>
            <person name="Barry K.W."/>
            <person name="Cichocki N."/>
            <person name="Veneault-Fourrey C."/>
            <person name="LaButti K."/>
            <person name="Lindquist E.A."/>
            <person name="Lipzen A."/>
            <person name="Lundell T."/>
            <person name="Morin E."/>
            <person name="Murat C."/>
            <person name="Riley R."/>
            <person name="Ohm R."/>
            <person name="Sun H."/>
            <person name="Tunlid A."/>
            <person name="Henrissat B."/>
            <person name="Grigoriev I.V."/>
            <person name="Hibbett D.S."/>
            <person name="Martin F."/>
        </authorList>
    </citation>
    <scope>NUCLEOTIDE SEQUENCE [LARGE SCALE GENOMIC DNA]</scope>
    <source>
        <strain evidence="6">F 1598</strain>
    </source>
</reference>
<dbReference type="InterPro" id="IPR002777">
    <property type="entry name" value="PFD_beta-like"/>
</dbReference>
<keyword evidence="6" id="KW-1185">Reference proteome</keyword>
<dbReference type="Pfam" id="PF01920">
    <property type="entry name" value="Prefoldin_2"/>
    <property type="match status" value="1"/>
</dbReference>
<dbReference type="STRING" id="765440.A0A0C3F5Q6"/>
<keyword evidence="2" id="KW-0143">Chaperone</keyword>
<feature type="coiled-coil region" evidence="3">
    <location>
        <begin position="7"/>
        <end position="44"/>
    </location>
</feature>
<keyword evidence="3" id="KW-0175">Coiled coil</keyword>
<sequence length="134" mass="14938">MSLQARAQAATTEYQKLQIDLQNAVEARQRLDSQLQENDMVKKEFAQLTSNNTVYKLVGPVLVQQDQSDAKSNVDTRLEFIRGEIKRLESQLNEIGAKSEKKKSELVEIQAELQQQSQPRGPALPTSATPSIAA</sequence>
<dbReference type="GO" id="GO:0051087">
    <property type="term" value="F:protein-folding chaperone binding"/>
    <property type="evidence" value="ECO:0007669"/>
    <property type="project" value="TreeGrafter"/>
</dbReference>
<dbReference type="GO" id="GO:0006457">
    <property type="term" value="P:protein folding"/>
    <property type="evidence" value="ECO:0007669"/>
    <property type="project" value="InterPro"/>
</dbReference>
<evidence type="ECO:0000256" key="4">
    <source>
        <dbReference type="SAM" id="MobiDB-lite"/>
    </source>
</evidence>
<organism evidence="5 6">
    <name type="scientific">Piloderma croceum (strain F 1598)</name>
    <dbReference type="NCBI Taxonomy" id="765440"/>
    <lineage>
        <taxon>Eukaryota</taxon>
        <taxon>Fungi</taxon>
        <taxon>Dikarya</taxon>
        <taxon>Basidiomycota</taxon>
        <taxon>Agaricomycotina</taxon>
        <taxon>Agaricomycetes</taxon>
        <taxon>Agaricomycetidae</taxon>
        <taxon>Atheliales</taxon>
        <taxon>Atheliaceae</taxon>
        <taxon>Piloderma</taxon>
    </lineage>
</organism>
<evidence type="ECO:0000256" key="1">
    <source>
        <dbReference type="ARBA" id="ARBA00008045"/>
    </source>
</evidence>
<protein>
    <recommendedName>
        <fullName evidence="7">Prefoldin subunit 6</fullName>
    </recommendedName>
</protein>
<dbReference type="Proteomes" id="UP000054166">
    <property type="component" value="Unassembled WGS sequence"/>
</dbReference>
<dbReference type="InParanoid" id="A0A0C3F5Q6"/>
<dbReference type="PANTHER" id="PTHR21431">
    <property type="entry name" value="PREFOLDIN SUBUNIT 6"/>
    <property type="match status" value="1"/>
</dbReference>
<dbReference type="PANTHER" id="PTHR21431:SF0">
    <property type="entry name" value="PREFOLDIN SUBUNIT 6"/>
    <property type="match status" value="1"/>
</dbReference>
<gene>
    <name evidence="5" type="ORF">PILCRDRAFT_79025</name>
</gene>
<evidence type="ECO:0000256" key="2">
    <source>
        <dbReference type="ARBA" id="ARBA00023186"/>
    </source>
</evidence>
<evidence type="ECO:0000313" key="5">
    <source>
        <dbReference type="EMBL" id="KIM75359.1"/>
    </source>
</evidence>
<evidence type="ECO:0008006" key="7">
    <source>
        <dbReference type="Google" id="ProtNLM"/>
    </source>
</evidence>
<feature type="region of interest" description="Disordered" evidence="4">
    <location>
        <begin position="112"/>
        <end position="134"/>
    </location>
</feature>
<dbReference type="HOGENOM" id="CLU_125172_2_0_1"/>
<evidence type="ECO:0000313" key="6">
    <source>
        <dbReference type="Proteomes" id="UP000054166"/>
    </source>
</evidence>
<accession>A0A0C3F5Q6</accession>
<dbReference type="GO" id="GO:0051082">
    <property type="term" value="F:unfolded protein binding"/>
    <property type="evidence" value="ECO:0007669"/>
    <property type="project" value="InterPro"/>
</dbReference>
<feature type="coiled-coil region" evidence="3">
    <location>
        <begin position="71"/>
        <end position="105"/>
    </location>
</feature>
<dbReference type="AlphaFoldDB" id="A0A0C3F5Q6"/>
<dbReference type="InterPro" id="IPR009053">
    <property type="entry name" value="Prefoldin"/>
</dbReference>
<dbReference type="GO" id="GO:0005737">
    <property type="term" value="C:cytoplasm"/>
    <property type="evidence" value="ECO:0007669"/>
    <property type="project" value="TreeGrafter"/>
</dbReference>
<dbReference type="SUPFAM" id="SSF46579">
    <property type="entry name" value="Prefoldin"/>
    <property type="match status" value="1"/>
</dbReference>
<dbReference type="GO" id="GO:0016272">
    <property type="term" value="C:prefoldin complex"/>
    <property type="evidence" value="ECO:0007669"/>
    <property type="project" value="InterPro"/>
</dbReference>
<proteinExistence type="inferred from homology"/>
<dbReference type="FunFam" id="1.10.287.370:FF:000003">
    <property type="entry name" value="Prefoldin subunit 6"/>
    <property type="match status" value="1"/>
</dbReference>
<dbReference type="OrthoDB" id="248120at2759"/>
<dbReference type="CDD" id="cd23161">
    <property type="entry name" value="Prefoldin_6"/>
    <property type="match status" value="1"/>
</dbReference>
<comment type="similarity">
    <text evidence="1">Belongs to the prefoldin subunit beta family.</text>
</comment>
<evidence type="ECO:0000256" key="3">
    <source>
        <dbReference type="SAM" id="Coils"/>
    </source>
</evidence>
<name>A0A0C3F5Q6_PILCF</name>
<dbReference type="EMBL" id="KN833047">
    <property type="protein sequence ID" value="KIM75359.1"/>
    <property type="molecule type" value="Genomic_DNA"/>
</dbReference>
<dbReference type="FunCoup" id="A0A0C3F5Q6">
    <property type="interactions" value="510"/>
</dbReference>
<dbReference type="GO" id="GO:0051131">
    <property type="term" value="P:chaperone-mediated protein complex assembly"/>
    <property type="evidence" value="ECO:0007669"/>
    <property type="project" value="TreeGrafter"/>
</dbReference>